<keyword evidence="2" id="KW-0167">Capsid protein</keyword>
<dbReference type="PATRIC" id="fig|1457173.3.peg.1949"/>
<dbReference type="AlphaFoldDB" id="A0A014QA16"/>
<accession>A0A014QA16</accession>
<evidence type="ECO:0000313" key="3">
    <source>
        <dbReference type="Proteomes" id="UP000020766"/>
    </source>
</evidence>
<comment type="caution">
    <text evidence="2">The sequence shown here is derived from an EMBL/GenBank/DDBJ whole genome shotgun (WGS) entry which is preliminary data.</text>
</comment>
<keyword evidence="3" id="KW-1185">Reference proteome</keyword>
<gene>
    <name evidence="2" type="ORF">AX13_01430</name>
</gene>
<dbReference type="Pfam" id="PF13524">
    <property type="entry name" value="Glyco_trans_1_2"/>
    <property type="match status" value="1"/>
</dbReference>
<dbReference type="Proteomes" id="UP000020766">
    <property type="component" value="Unassembled WGS sequence"/>
</dbReference>
<organism evidence="2 3">
    <name type="scientific">Comamonas aquatica DA1877</name>
    <dbReference type="NCBI Taxonomy" id="1457173"/>
    <lineage>
        <taxon>Bacteria</taxon>
        <taxon>Pseudomonadati</taxon>
        <taxon>Pseudomonadota</taxon>
        <taxon>Betaproteobacteria</taxon>
        <taxon>Burkholderiales</taxon>
        <taxon>Comamonadaceae</taxon>
        <taxon>Comamonas</taxon>
    </lineage>
</organism>
<name>A0A014QA16_9BURK</name>
<evidence type="ECO:0000313" key="2">
    <source>
        <dbReference type="EMBL" id="EXU80027.1"/>
    </source>
</evidence>
<protein>
    <submittedName>
        <fullName evidence="2">Spore coat protein</fullName>
    </submittedName>
</protein>
<evidence type="ECO:0000259" key="1">
    <source>
        <dbReference type="Pfam" id="PF13524"/>
    </source>
</evidence>
<reference evidence="2 3" key="1">
    <citation type="submission" date="2014-01" db="EMBL/GenBank/DDBJ databases">
        <title>Interspecies Systems Biology Uncovers Metabolites Affecting C. elegans Gene Expression and Life History Traits.</title>
        <authorList>
            <person name="Watson E."/>
            <person name="Macneil L.T."/>
            <person name="Ritter A.D."/>
            <person name="Yilmaz L.S."/>
            <person name="Rosebrock A.P."/>
            <person name="Caudy A.A."/>
            <person name="Walhout A.J."/>
        </authorList>
    </citation>
    <scope>NUCLEOTIDE SEQUENCE [LARGE SCALE GENOMIC DNA]</scope>
    <source>
        <strain evidence="2 3">DA1877</strain>
    </source>
</reference>
<dbReference type="EMBL" id="JBOK01000010">
    <property type="protein sequence ID" value="EXU80027.1"/>
    <property type="molecule type" value="Genomic_DNA"/>
</dbReference>
<sequence>MDNACLLRNLTPLNYRWVLRCWRPDVLFVESAWNGHRDAWKFKIAAYPDYPERNNRTLTRMVAYARDLGIPCVFWNKEDGVHFDRFIDSAKLFDHIFTVDENCIPRYRAVVGGGGTVNTLMFPVQPKTHHFTGFDFKYRRANFVGSYSHHVHDRRRLWQDLMFGAASDTGLGLTVVDRNSDRKSPNYRFPSAPGLEVRPALSHARTAQVYKDYLVSLNVNTIEDSATMYSRRLVEILACGGIAVTNPSPAVERYFKDFCHVVHDADEATDLFARLKYGPSADDLARAEAGARYVLNEHTWAHRLAEIVRVVGL</sequence>
<dbReference type="InterPro" id="IPR055259">
    <property type="entry name" value="YkvP/CgeB_Glyco_trans-like"/>
</dbReference>
<proteinExistence type="predicted"/>
<feature type="domain" description="Spore protein YkvP/CgeB glycosyl transferase-like" evidence="1">
    <location>
        <begin position="192"/>
        <end position="308"/>
    </location>
</feature>
<keyword evidence="2" id="KW-0946">Virion</keyword>